<dbReference type="Proteomes" id="UP000565724">
    <property type="component" value="Unassembled WGS sequence"/>
</dbReference>
<comment type="caution">
    <text evidence="5">The sequence shown here is derived from an EMBL/GenBank/DDBJ whole genome shotgun (WGS) entry which is preliminary data.</text>
</comment>
<dbReference type="Pfam" id="PF13185">
    <property type="entry name" value="GAF_2"/>
    <property type="match status" value="1"/>
</dbReference>
<dbReference type="GO" id="GO:0016020">
    <property type="term" value="C:membrane"/>
    <property type="evidence" value="ECO:0007669"/>
    <property type="project" value="InterPro"/>
</dbReference>
<evidence type="ECO:0000256" key="3">
    <source>
        <dbReference type="ARBA" id="ARBA00023012"/>
    </source>
</evidence>
<keyword evidence="6" id="KW-1185">Reference proteome</keyword>
<dbReference type="SUPFAM" id="SSF55874">
    <property type="entry name" value="ATPase domain of HSP90 chaperone/DNA topoisomerase II/histidine kinase"/>
    <property type="match status" value="1"/>
</dbReference>
<dbReference type="PANTHER" id="PTHR24421">
    <property type="entry name" value="NITRATE/NITRITE SENSOR PROTEIN NARX-RELATED"/>
    <property type="match status" value="1"/>
</dbReference>
<dbReference type="PANTHER" id="PTHR24421:SF56">
    <property type="entry name" value="OXYGEN SENSOR HISTIDINE KINASE RESPONSE REGULATOR DOST"/>
    <property type="match status" value="1"/>
</dbReference>
<dbReference type="AlphaFoldDB" id="A0A7Y6A1B7"/>
<dbReference type="Pfam" id="PF02518">
    <property type="entry name" value="HATPase_c"/>
    <property type="match status" value="1"/>
</dbReference>
<keyword evidence="1" id="KW-0808">Transferase</keyword>
<gene>
    <name evidence="5" type="ORF">HP550_11335</name>
</gene>
<dbReference type="InterPro" id="IPR011712">
    <property type="entry name" value="Sig_transdc_His_kin_sub3_dim/P"/>
</dbReference>
<dbReference type="InterPro" id="IPR029016">
    <property type="entry name" value="GAF-like_dom_sf"/>
</dbReference>
<evidence type="ECO:0000259" key="4">
    <source>
        <dbReference type="SMART" id="SM00065"/>
    </source>
</evidence>
<name>A0A7Y6A1B7_9CELL</name>
<keyword evidence="2" id="KW-0418">Kinase</keyword>
<proteinExistence type="predicted"/>
<sequence>MRADEAGTERDERLEALMGAVVSMSAELDIATVLERLVSAGCTLTGARYGALGVLGDHGGLQEFVHRGIDQETARRIGHLPEGKGVLGHLVTSPHPLRLHDLVDHPSSVGFPPNHPPMHTFLGVPVRARGAVFGNLYLTDKAGHADFTARDEQVAVALAAAAGVALGHARAYRQAREHELWLETAAACTSTLTSGLPREDAVASVLARVRQSSGARSSRLYGLADDLPPEIEPDLAGRWPVLRRVADCADLDQGGSAWVLAVPLRSGERWIGALALAWPAGDITSAPEPDLPSVAGFAEQLALAFDVADAQSDRARLAVLEERERIARDLHDMVIQRLFAIGLDVQGAAQEVVHPDVARRLEGAVDDLDETIKDVRTTIFRLSARGGTTGSGLRHRIDAEVVNARHGLGFMPRLRTDGVTATVPEDVAEDAVAVVREALSNIARHAHAHEVVVRLDVGLDLLIEVQDDGVGVPADLAVRSGLANLEYRAVRRGGALVVTALPEGGTHLQWSVPLP</sequence>
<dbReference type="Gene3D" id="1.20.5.1930">
    <property type="match status" value="1"/>
</dbReference>
<protein>
    <submittedName>
        <fullName evidence="5">GAF domain-containing protein</fullName>
    </submittedName>
</protein>
<dbReference type="CDD" id="cd16917">
    <property type="entry name" value="HATPase_UhpB-NarQ-NarX-like"/>
    <property type="match status" value="1"/>
</dbReference>
<dbReference type="SMART" id="SM00065">
    <property type="entry name" value="GAF"/>
    <property type="match status" value="1"/>
</dbReference>
<dbReference type="Gene3D" id="3.30.565.10">
    <property type="entry name" value="Histidine kinase-like ATPase, C-terminal domain"/>
    <property type="match status" value="1"/>
</dbReference>
<dbReference type="EMBL" id="JABMCI010000065">
    <property type="protein sequence ID" value="NUU17840.1"/>
    <property type="molecule type" value="Genomic_DNA"/>
</dbReference>
<dbReference type="InterPro" id="IPR036890">
    <property type="entry name" value="HATPase_C_sf"/>
</dbReference>
<dbReference type="GO" id="GO:0000155">
    <property type="term" value="F:phosphorelay sensor kinase activity"/>
    <property type="evidence" value="ECO:0007669"/>
    <property type="project" value="InterPro"/>
</dbReference>
<evidence type="ECO:0000256" key="1">
    <source>
        <dbReference type="ARBA" id="ARBA00022679"/>
    </source>
</evidence>
<organism evidence="5 6">
    <name type="scientific">Cellulomonas humilata</name>
    <dbReference type="NCBI Taxonomy" id="144055"/>
    <lineage>
        <taxon>Bacteria</taxon>
        <taxon>Bacillati</taxon>
        <taxon>Actinomycetota</taxon>
        <taxon>Actinomycetes</taxon>
        <taxon>Micrococcales</taxon>
        <taxon>Cellulomonadaceae</taxon>
        <taxon>Cellulomonas</taxon>
    </lineage>
</organism>
<dbReference type="InterPro" id="IPR050482">
    <property type="entry name" value="Sensor_HK_TwoCompSys"/>
</dbReference>
<feature type="domain" description="GAF" evidence="4">
    <location>
        <begin position="29"/>
        <end position="176"/>
    </location>
</feature>
<dbReference type="GO" id="GO:0046983">
    <property type="term" value="F:protein dimerization activity"/>
    <property type="evidence" value="ECO:0007669"/>
    <property type="project" value="InterPro"/>
</dbReference>
<dbReference type="RefSeq" id="WP_175347802.1">
    <property type="nucleotide sequence ID" value="NZ_JABMCI010000065.1"/>
</dbReference>
<dbReference type="Gene3D" id="3.30.450.40">
    <property type="match status" value="2"/>
</dbReference>
<evidence type="ECO:0000256" key="2">
    <source>
        <dbReference type="ARBA" id="ARBA00022777"/>
    </source>
</evidence>
<dbReference type="SUPFAM" id="SSF55781">
    <property type="entry name" value="GAF domain-like"/>
    <property type="match status" value="1"/>
</dbReference>
<accession>A0A7Y6A1B7</accession>
<keyword evidence="3" id="KW-0902">Two-component regulatory system</keyword>
<dbReference type="Pfam" id="PF07730">
    <property type="entry name" value="HisKA_3"/>
    <property type="match status" value="1"/>
</dbReference>
<dbReference type="InterPro" id="IPR003594">
    <property type="entry name" value="HATPase_dom"/>
</dbReference>
<evidence type="ECO:0000313" key="5">
    <source>
        <dbReference type="EMBL" id="NUU17840.1"/>
    </source>
</evidence>
<evidence type="ECO:0000313" key="6">
    <source>
        <dbReference type="Proteomes" id="UP000565724"/>
    </source>
</evidence>
<dbReference type="InterPro" id="IPR003018">
    <property type="entry name" value="GAF"/>
</dbReference>
<reference evidence="5 6" key="1">
    <citation type="submission" date="2020-05" db="EMBL/GenBank/DDBJ databases">
        <title>Genome Sequencing of Type Strains.</title>
        <authorList>
            <person name="Lemaire J.F."/>
            <person name="Inderbitzin P."/>
            <person name="Gregorio O.A."/>
            <person name="Collins S.B."/>
            <person name="Wespe N."/>
            <person name="Knight-Connoni V."/>
        </authorList>
    </citation>
    <scope>NUCLEOTIDE SEQUENCE [LARGE SCALE GENOMIC DNA]</scope>
    <source>
        <strain evidence="5 6">ATCC 25174</strain>
    </source>
</reference>